<feature type="region of interest" description="Disordered" evidence="1">
    <location>
        <begin position="90"/>
        <end position="110"/>
    </location>
</feature>
<dbReference type="AlphaFoldDB" id="A0A8S2F8P3"/>
<protein>
    <submittedName>
        <fullName evidence="2">Uncharacterized protein</fullName>
    </submittedName>
</protein>
<dbReference type="Proteomes" id="UP000677228">
    <property type="component" value="Unassembled WGS sequence"/>
</dbReference>
<name>A0A8S2F8P3_9BILA</name>
<feature type="compositionally biased region" description="Basic residues" evidence="1">
    <location>
        <begin position="99"/>
        <end position="110"/>
    </location>
</feature>
<gene>
    <name evidence="2" type="ORF">OVA965_LOCUS32670</name>
    <name evidence="3" type="ORF">TMI583_LOCUS33536</name>
</gene>
<evidence type="ECO:0000313" key="4">
    <source>
        <dbReference type="Proteomes" id="UP000677228"/>
    </source>
</evidence>
<comment type="caution">
    <text evidence="2">The sequence shown here is derived from an EMBL/GenBank/DDBJ whole genome shotgun (WGS) entry which is preliminary data.</text>
</comment>
<proteinExistence type="predicted"/>
<dbReference type="EMBL" id="CAJNOK010025674">
    <property type="protein sequence ID" value="CAF1393048.1"/>
    <property type="molecule type" value="Genomic_DNA"/>
</dbReference>
<evidence type="ECO:0000313" key="2">
    <source>
        <dbReference type="EMBL" id="CAF1393048.1"/>
    </source>
</evidence>
<reference evidence="2" key="1">
    <citation type="submission" date="2021-02" db="EMBL/GenBank/DDBJ databases">
        <authorList>
            <person name="Nowell W R."/>
        </authorList>
    </citation>
    <scope>NUCLEOTIDE SEQUENCE</scope>
</reference>
<dbReference type="Proteomes" id="UP000682733">
    <property type="component" value="Unassembled WGS sequence"/>
</dbReference>
<evidence type="ECO:0000256" key="1">
    <source>
        <dbReference type="SAM" id="MobiDB-lite"/>
    </source>
</evidence>
<evidence type="ECO:0000313" key="3">
    <source>
        <dbReference type="EMBL" id="CAF4200601.1"/>
    </source>
</evidence>
<accession>A0A8S2F8P3</accession>
<organism evidence="2 4">
    <name type="scientific">Didymodactylos carnosus</name>
    <dbReference type="NCBI Taxonomy" id="1234261"/>
    <lineage>
        <taxon>Eukaryota</taxon>
        <taxon>Metazoa</taxon>
        <taxon>Spiralia</taxon>
        <taxon>Gnathifera</taxon>
        <taxon>Rotifera</taxon>
        <taxon>Eurotatoria</taxon>
        <taxon>Bdelloidea</taxon>
        <taxon>Philodinida</taxon>
        <taxon>Philodinidae</taxon>
        <taxon>Didymodactylos</taxon>
    </lineage>
</organism>
<dbReference type="EMBL" id="CAJOBA010047385">
    <property type="protein sequence ID" value="CAF4200601.1"/>
    <property type="molecule type" value="Genomic_DNA"/>
</dbReference>
<sequence>MMTTDKFKPSYLKVPDRIFKQMLANSVENGSSQISQCLNTNEKLHFIRRIAEITNLLYFKGLQQQLWQEYDTISSKDTGDDNQWQSKTTKQYANQHNTCRTHKPKQSSIQ</sequence>